<proteinExistence type="predicted"/>
<reference evidence="2" key="1">
    <citation type="submission" date="2023-07" db="EMBL/GenBank/DDBJ databases">
        <title>Degradation of tert-butanol by M. austroafricanum TBA100.</title>
        <authorList>
            <person name="Helbich S."/>
            <person name="Vainshtein Y."/>
        </authorList>
    </citation>
    <scope>NUCLEOTIDE SEQUENCE</scope>
    <source>
        <strain evidence="2">TBA100</strain>
    </source>
</reference>
<accession>A0ABT8HMN4</accession>
<keyword evidence="2" id="KW-0012">Acyltransferase</keyword>
<evidence type="ECO:0000313" key="3">
    <source>
        <dbReference type="Proteomes" id="UP001172687"/>
    </source>
</evidence>
<name>A0ABT8HMN4_MYCAO</name>
<protein>
    <submittedName>
        <fullName evidence="2">Lysophospholipid acyltransferase family protein</fullName>
    </submittedName>
</protein>
<keyword evidence="3" id="KW-1185">Reference proteome</keyword>
<dbReference type="GO" id="GO:0016746">
    <property type="term" value="F:acyltransferase activity"/>
    <property type="evidence" value="ECO:0007669"/>
    <property type="project" value="UniProtKB-KW"/>
</dbReference>
<dbReference type="PIRSF" id="PIRSF016753">
    <property type="entry name" value="P_lipid/glycerol_ac_tran_prd"/>
    <property type="match status" value="1"/>
</dbReference>
<dbReference type="EMBL" id="JAUHTC010000096">
    <property type="protein sequence ID" value="MDN4522024.1"/>
    <property type="molecule type" value="Genomic_DNA"/>
</dbReference>
<organism evidence="2 3">
    <name type="scientific">Mycolicibacterium austroafricanum</name>
    <name type="common">Mycobacterium austroafricanum</name>
    <dbReference type="NCBI Taxonomy" id="39687"/>
    <lineage>
        <taxon>Bacteria</taxon>
        <taxon>Bacillati</taxon>
        <taxon>Actinomycetota</taxon>
        <taxon>Actinomycetes</taxon>
        <taxon>Mycobacteriales</taxon>
        <taxon>Mycobacteriaceae</taxon>
        <taxon>Mycolicibacterium</taxon>
    </lineage>
</organism>
<dbReference type="InterPro" id="IPR002123">
    <property type="entry name" value="Plipid/glycerol_acylTrfase"/>
</dbReference>
<keyword evidence="2" id="KW-0808">Transferase</keyword>
<feature type="domain" description="Phospholipid/glycerol acyltransferase" evidence="1">
    <location>
        <begin position="54"/>
        <end position="171"/>
    </location>
</feature>
<dbReference type="Proteomes" id="UP001172687">
    <property type="component" value="Unassembled WGS sequence"/>
</dbReference>
<dbReference type="PANTHER" id="PTHR22753">
    <property type="entry name" value="TRANSMEMBRANE PROTEIN 68"/>
    <property type="match status" value="1"/>
</dbReference>
<dbReference type="Pfam" id="PF01553">
    <property type="entry name" value="Acyltransferase"/>
    <property type="match status" value="1"/>
</dbReference>
<sequence length="292" mass="32501">MTSARHTTEIMNHPARVEALRGPVNVLTRAIEPLIDLYRPYVDGLENLPRDGRFLLVGNHTQSSVEGPLIPHYVRREIGTRVRPLTERMMANFPRPVGDLLAAYGAVVGSREGTREMMRHNETILVFPGGGREISKFKGEEYTLQWQGRSGFALLCVENDYPIVPVALVGGDDVYSNLLSRGNPLANLTMSLSEKIFGRGDMTPAILHGIGPTLIPRPQRMYLRFAEPIDTTKPAAVSTEKWIATVKDRTQRSLEAAISELLQLRRDDPYRELNPLAWRNALEPGSPAPTSA</sequence>
<dbReference type="SMART" id="SM00563">
    <property type="entry name" value="PlsC"/>
    <property type="match status" value="1"/>
</dbReference>
<dbReference type="InterPro" id="IPR016676">
    <property type="entry name" value="P_lipid/glycerol_AcTrfase_prd"/>
</dbReference>
<comment type="caution">
    <text evidence="2">The sequence shown here is derived from an EMBL/GenBank/DDBJ whole genome shotgun (WGS) entry which is preliminary data.</text>
</comment>
<evidence type="ECO:0000313" key="2">
    <source>
        <dbReference type="EMBL" id="MDN4522024.1"/>
    </source>
</evidence>
<dbReference type="SUPFAM" id="SSF69593">
    <property type="entry name" value="Glycerol-3-phosphate (1)-acyltransferase"/>
    <property type="match status" value="1"/>
</dbReference>
<evidence type="ECO:0000259" key="1">
    <source>
        <dbReference type="SMART" id="SM00563"/>
    </source>
</evidence>
<dbReference type="RefSeq" id="WP_011781203.1">
    <property type="nucleotide sequence ID" value="NZ_CP070380.1"/>
</dbReference>
<dbReference type="PANTHER" id="PTHR22753:SF14">
    <property type="entry name" value="MONOACYLGLYCEROL_DIACYLGLYCEROL O-ACYLTRANSFERASE"/>
    <property type="match status" value="1"/>
</dbReference>
<dbReference type="CDD" id="cd07987">
    <property type="entry name" value="LPLAT_MGAT-like"/>
    <property type="match status" value="1"/>
</dbReference>
<gene>
    <name evidence="2" type="ORF">QYF68_30020</name>
</gene>